<dbReference type="GO" id="GO:0046872">
    <property type="term" value="F:metal ion binding"/>
    <property type="evidence" value="ECO:0007669"/>
    <property type="project" value="UniProtKB-KW"/>
</dbReference>
<dbReference type="PROSITE" id="PS00801">
    <property type="entry name" value="TRANSKETOLASE_1"/>
    <property type="match status" value="1"/>
</dbReference>
<dbReference type="AlphaFoldDB" id="A0AAW9J730"/>
<sequence>MNKDYLIEVSKEVRKNIINMIHSAKSGHPGGSLSCADIMTY</sequence>
<dbReference type="GO" id="GO:0016740">
    <property type="term" value="F:transferase activity"/>
    <property type="evidence" value="ECO:0007669"/>
    <property type="project" value="UniProtKB-KW"/>
</dbReference>
<reference evidence="5" key="1">
    <citation type="submission" date="2019-11" db="EMBL/GenBank/DDBJ databases">
        <title>Characterization of Clostridium perfringens isolates from swine manure treated agricultural soils.</title>
        <authorList>
            <person name="Wushke S.T."/>
        </authorList>
    </citation>
    <scope>NUCLEOTIDE SEQUENCE</scope>
    <source>
        <strain evidence="5">X15</strain>
    </source>
</reference>
<proteinExistence type="predicted"/>
<gene>
    <name evidence="5" type="ORF">GNF81_16400</name>
</gene>
<evidence type="ECO:0000256" key="4">
    <source>
        <dbReference type="ARBA" id="ARBA00023052"/>
    </source>
</evidence>
<evidence type="ECO:0000313" key="5">
    <source>
        <dbReference type="EMBL" id="MDZ5034287.1"/>
    </source>
</evidence>
<keyword evidence="3" id="KW-0479">Metal-binding</keyword>
<protein>
    <submittedName>
        <fullName evidence="5">Transketolase</fullName>
    </submittedName>
</protein>
<name>A0AAW9J730_CLOPF</name>
<evidence type="ECO:0000313" key="6">
    <source>
        <dbReference type="Proteomes" id="UP001289066"/>
    </source>
</evidence>
<dbReference type="EMBL" id="WNVG01000400">
    <property type="protein sequence ID" value="MDZ5034287.1"/>
    <property type="molecule type" value="Genomic_DNA"/>
</dbReference>
<dbReference type="InterPro" id="IPR029061">
    <property type="entry name" value="THDP-binding"/>
</dbReference>
<dbReference type="Gene3D" id="3.40.50.970">
    <property type="match status" value="1"/>
</dbReference>
<comment type="cofactor">
    <cofactor evidence="1">
        <name>thiamine diphosphate</name>
        <dbReference type="ChEBI" id="CHEBI:58937"/>
    </cofactor>
</comment>
<dbReference type="Proteomes" id="UP001289066">
    <property type="component" value="Unassembled WGS sequence"/>
</dbReference>
<keyword evidence="2" id="KW-0808">Transferase</keyword>
<dbReference type="InterPro" id="IPR049557">
    <property type="entry name" value="Transketolase_CS"/>
</dbReference>
<evidence type="ECO:0000256" key="1">
    <source>
        <dbReference type="ARBA" id="ARBA00001964"/>
    </source>
</evidence>
<dbReference type="SUPFAM" id="SSF52518">
    <property type="entry name" value="Thiamin diphosphate-binding fold (THDP-binding)"/>
    <property type="match status" value="1"/>
</dbReference>
<accession>A0AAW9J730</accession>
<organism evidence="5 6">
    <name type="scientific">Clostridium perfringens</name>
    <dbReference type="NCBI Taxonomy" id="1502"/>
    <lineage>
        <taxon>Bacteria</taxon>
        <taxon>Bacillati</taxon>
        <taxon>Bacillota</taxon>
        <taxon>Clostridia</taxon>
        <taxon>Eubacteriales</taxon>
        <taxon>Clostridiaceae</taxon>
        <taxon>Clostridium</taxon>
    </lineage>
</organism>
<feature type="non-terminal residue" evidence="5">
    <location>
        <position position="41"/>
    </location>
</feature>
<evidence type="ECO:0000256" key="2">
    <source>
        <dbReference type="ARBA" id="ARBA00022679"/>
    </source>
</evidence>
<comment type="caution">
    <text evidence="5">The sequence shown here is derived from an EMBL/GenBank/DDBJ whole genome shotgun (WGS) entry which is preliminary data.</text>
</comment>
<keyword evidence="4" id="KW-0786">Thiamine pyrophosphate</keyword>
<evidence type="ECO:0000256" key="3">
    <source>
        <dbReference type="ARBA" id="ARBA00022723"/>
    </source>
</evidence>